<protein>
    <submittedName>
        <fullName evidence="1">Gp93</fullName>
    </submittedName>
</protein>
<dbReference type="EMBL" id="HM242243">
    <property type="protein sequence ID" value="ADJ53130.1"/>
    <property type="molecule type" value="Genomic_DNA"/>
</dbReference>
<reference evidence="1 2" key="1">
    <citation type="journal article" date="2010" name="J. Bacteriol.">
        <title>Brochothrix thermosphacta bacteriophages feature heterogeneous and highly mosaic genomes and utilize unique prophage insertion sites.</title>
        <authorList>
            <person name="Kilcher S."/>
            <person name="Loessner M.J."/>
            <person name="Klumpp J."/>
        </authorList>
    </citation>
    <scope>NUCLEOTIDE SEQUENCE [LARGE SCALE GENOMIC DNA]</scope>
</reference>
<proteinExistence type="predicted"/>
<evidence type="ECO:0000313" key="1">
    <source>
        <dbReference type="EMBL" id="ADJ53130.1"/>
    </source>
</evidence>
<name>D9J0P0_9CAUD</name>
<dbReference type="Proteomes" id="UP000000331">
    <property type="component" value="Segment"/>
</dbReference>
<dbReference type="GeneID" id="10359126"/>
<accession>D9J0P0</accession>
<keyword evidence="2" id="KW-1185">Reference proteome</keyword>
<dbReference type="RefSeq" id="YP_004301426.1">
    <property type="nucleotide sequence ID" value="NC_015253.1"/>
</dbReference>
<evidence type="ECO:0000313" key="2">
    <source>
        <dbReference type="Proteomes" id="UP000000331"/>
    </source>
</evidence>
<dbReference type="Pfam" id="PF23932">
    <property type="entry name" value="SP10_terminator"/>
    <property type="match status" value="1"/>
</dbReference>
<dbReference type="KEGG" id="vg:10359126"/>
<sequence length="298" mass="33326">MFPTTVTYVKGAIEERMSLLLNNTYIIRDLLKGLPSEILEDFIRVYGSAYDGDGKRTKDGRKIPVSLSYPQTPQDINCAIYVGLGESEETNPDIGNMTSIYEARQGDLISEDVLVVHTGGRTVTLTTSKSITRDVYPSIPSLAIGEEHISWEDNVITLTLPPVLIDRIMGKHITVTYTSTTNNKVAGVIKGFSMTEDVQIVIISNNMDTIICLDLLIRACLILMRSSPEETYNYMIPKISAGAIGPIDEDLIPESPNILYAREIHLNYEVTYGWDEDNIHQINKLYLHEEAKPNGRKK</sequence>
<organism evidence="1 2">
    <name type="scientific">Brochothrix phage A9</name>
    <dbReference type="NCBI Taxonomy" id="857312"/>
    <lineage>
        <taxon>Viruses</taxon>
        <taxon>Duplodnaviria</taxon>
        <taxon>Heunggongvirae</taxon>
        <taxon>Uroviricota</taxon>
        <taxon>Caudoviricetes</taxon>
        <taxon>Herelleviridae</taxon>
        <taxon>Klumppvirus</taxon>
        <taxon>Klumppvirus A9</taxon>
    </lineage>
</organism>
<dbReference type="OrthoDB" id="9032at10239"/>
<dbReference type="InterPro" id="IPR056960">
    <property type="entry name" value="SP10_terminator"/>
</dbReference>